<comment type="similarity">
    <text evidence="3">Belongs to the methyl-accepting chemotaxis (MCP) protein family.</text>
</comment>
<dbReference type="CDD" id="cd06225">
    <property type="entry name" value="HAMP"/>
    <property type="match status" value="1"/>
</dbReference>
<evidence type="ECO:0000313" key="9">
    <source>
        <dbReference type="Proteomes" id="UP000464787"/>
    </source>
</evidence>
<keyword evidence="4" id="KW-0807">Transducer</keyword>
<dbReference type="Pfam" id="PF12729">
    <property type="entry name" value="4HB_MCP_1"/>
    <property type="match status" value="1"/>
</dbReference>
<dbReference type="Gene3D" id="1.10.287.950">
    <property type="entry name" value="Methyl-accepting chemotaxis protein"/>
    <property type="match status" value="1"/>
</dbReference>
<evidence type="ECO:0000313" key="8">
    <source>
        <dbReference type="EMBL" id="QHI97707.1"/>
    </source>
</evidence>
<feature type="domain" description="HAMP" evidence="7">
    <location>
        <begin position="212"/>
        <end position="264"/>
    </location>
</feature>
<dbReference type="SMART" id="SM00283">
    <property type="entry name" value="MA"/>
    <property type="match status" value="1"/>
</dbReference>
<dbReference type="PANTHER" id="PTHR43531">
    <property type="entry name" value="PROTEIN ICFG"/>
    <property type="match status" value="1"/>
</dbReference>
<dbReference type="InterPro" id="IPR024478">
    <property type="entry name" value="HlyB_4HB_MCP"/>
</dbReference>
<dbReference type="InterPro" id="IPR047347">
    <property type="entry name" value="YvaQ-like_sensor"/>
</dbReference>
<evidence type="ECO:0000256" key="3">
    <source>
        <dbReference type="ARBA" id="ARBA00029447"/>
    </source>
</evidence>
<dbReference type="PRINTS" id="PR00260">
    <property type="entry name" value="CHEMTRNSDUCR"/>
</dbReference>
<keyword evidence="5" id="KW-0812">Transmembrane</keyword>
<evidence type="ECO:0000256" key="4">
    <source>
        <dbReference type="PROSITE-ProRule" id="PRU00284"/>
    </source>
</evidence>
<dbReference type="PROSITE" id="PS50111">
    <property type="entry name" value="CHEMOTAXIS_TRANSDUC_2"/>
    <property type="match status" value="1"/>
</dbReference>
<evidence type="ECO:0000259" key="6">
    <source>
        <dbReference type="PROSITE" id="PS50111"/>
    </source>
</evidence>
<protein>
    <submittedName>
        <fullName evidence="8">HAMP domain-containing protein</fullName>
    </submittedName>
</protein>
<dbReference type="AlphaFoldDB" id="A0A857J258"/>
<comment type="subcellular location">
    <subcellularLocation>
        <location evidence="1">Membrane</location>
    </subcellularLocation>
</comment>
<evidence type="ECO:0000256" key="1">
    <source>
        <dbReference type="ARBA" id="ARBA00004370"/>
    </source>
</evidence>
<dbReference type="GO" id="GO:0006935">
    <property type="term" value="P:chemotaxis"/>
    <property type="evidence" value="ECO:0007669"/>
    <property type="project" value="InterPro"/>
</dbReference>
<gene>
    <name evidence="8" type="ORF">GT347_06685</name>
</gene>
<dbReference type="Pfam" id="PF00672">
    <property type="entry name" value="HAMP"/>
    <property type="match status" value="1"/>
</dbReference>
<accession>A0A857J258</accession>
<name>A0A857J258_9BURK</name>
<dbReference type="PROSITE" id="PS50885">
    <property type="entry name" value="HAMP"/>
    <property type="match status" value="1"/>
</dbReference>
<evidence type="ECO:0000256" key="2">
    <source>
        <dbReference type="ARBA" id="ARBA00022481"/>
    </source>
</evidence>
<dbReference type="PANTHER" id="PTHR43531:SF14">
    <property type="entry name" value="METHYL-ACCEPTING CHEMOTAXIS PROTEIN I-RELATED"/>
    <property type="match status" value="1"/>
</dbReference>
<dbReference type="CDD" id="cd11386">
    <property type="entry name" value="MCP_signal"/>
    <property type="match status" value="1"/>
</dbReference>
<dbReference type="Proteomes" id="UP000464787">
    <property type="component" value="Chromosome"/>
</dbReference>
<feature type="domain" description="Methyl-accepting transducer" evidence="6">
    <location>
        <begin position="269"/>
        <end position="498"/>
    </location>
</feature>
<evidence type="ECO:0000256" key="5">
    <source>
        <dbReference type="SAM" id="Phobius"/>
    </source>
</evidence>
<dbReference type="SMART" id="SM00304">
    <property type="entry name" value="HAMP"/>
    <property type="match status" value="1"/>
</dbReference>
<dbReference type="InterPro" id="IPR004090">
    <property type="entry name" value="Chemotax_Me-accpt_rcpt"/>
</dbReference>
<dbReference type="RefSeq" id="WP_160551225.1">
    <property type="nucleotide sequence ID" value="NZ_CP047650.1"/>
</dbReference>
<dbReference type="InterPro" id="IPR051310">
    <property type="entry name" value="MCP_chemotaxis"/>
</dbReference>
<dbReference type="InterPro" id="IPR004089">
    <property type="entry name" value="MCPsignal_dom"/>
</dbReference>
<dbReference type="GO" id="GO:0005886">
    <property type="term" value="C:plasma membrane"/>
    <property type="evidence" value="ECO:0007669"/>
    <property type="project" value="TreeGrafter"/>
</dbReference>
<dbReference type="FunFam" id="1.10.287.950:FF:000001">
    <property type="entry name" value="Methyl-accepting chemotaxis sensory transducer"/>
    <property type="match status" value="1"/>
</dbReference>
<dbReference type="SUPFAM" id="SSF58104">
    <property type="entry name" value="Methyl-accepting chemotaxis protein (MCP) signaling domain"/>
    <property type="match status" value="1"/>
</dbReference>
<keyword evidence="9" id="KW-1185">Reference proteome</keyword>
<proteinExistence type="inferred from homology"/>
<dbReference type="Pfam" id="PF00015">
    <property type="entry name" value="MCPsignal"/>
    <property type="match status" value="1"/>
</dbReference>
<dbReference type="KEGG" id="xyk:GT347_06685"/>
<dbReference type="GO" id="GO:0004888">
    <property type="term" value="F:transmembrane signaling receptor activity"/>
    <property type="evidence" value="ECO:0007669"/>
    <property type="project" value="InterPro"/>
</dbReference>
<reference evidence="8 9" key="1">
    <citation type="submission" date="2020-01" db="EMBL/GenBank/DDBJ databases">
        <title>Genome sequencing of strain KACC 21265.</title>
        <authorList>
            <person name="Heo J."/>
            <person name="Kim S.-J."/>
            <person name="Kim J.-S."/>
            <person name="Hong S.-B."/>
            <person name="Kwon S.-W."/>
        </authorList>
    </citation>
    <scope>NUCLEOTIDE SEQUENCE [LARGE SCALE GENOMIC DNA]</scope>
    <source>
        <strain evidence="8 9">KACC 21265</strain>
    </source>
</reference>
<dbReference type="EMBL" id="CP047650">
    <property type="protein sequence ID" value="QHI97707.1"/>
    <property type="molecule type" value="Genomic_DNA"/>
</dbReference>
<keyword evidence="2" id="KW-0488">Methylation</keyword>
<keyword evidence="5" id="KW-1133">Transmembrane helix</keyword>
<dbReference type="GO" id="GO:0007165">
    <property type="term" value="P:signal transduction"/>
    <property type="evidence" value="ECO:0007669"/>
    <property type="project" value="UniProtKB-KW"/>
</dbReference>
<dbReference type="CDD" id="cd19411">
    <property type="entry name" value="MCP2201-like_sensor"/>
    <property type="match status" value="1"/>
</dbReference>
<evidence type="ECO:0000259" key="7">
    <source>
        <dbReference type="PROSITE" id="PS50885"/>
    </source>
</evidence>
<dbReference type="InterPro" id="IPR003660">
    <property type="entry name" value="HAMP_dom"/>
</dbReference>
<keyword evidence="5" id="KW-0472">Membrane</keyword>
<feature type="transmembrane region" description="Helical" evidence="5">
    <location>
        <begin position="12"/>
        <end position="34"/>
    </location>
</feature>
<organism evidence="8 9">
    <name type="scientific">Xylophilus rhododendri</name>
    <dbReference type="NCBI Taxonomy" id="2697032"/>
    <lineage>
        <taxon>Bacteria</taxon>
        <taxon>Pseudomonadati</taxon>
        <taxon>Pseudomonadota</taxon>
        <taxon>Betaproteobacteria</taxon>
        <taxon>Burkholderiales</taxon>
        <taxon>Xylophilus</taxon>
    </lineage>
</organism>
<sequence>MKLNRLRVGTRLAASFAIVLLLLALILLVGIWRLDGTAADVKAMMATPLAKERLLSEQLRNVAIGVTRGKAIAKSSDPSLEALFTDEVKASTARGNEILKLLADMPPSPGEKELLDKFAASRVGYIRSRDAMMAAKRAGNAAEADRIYESDFAVAAPAYVAALKAMLDYQSRNIDGMNQAIADKSASGKTGLLLLGGLALLLGAWLAWLLTRSITRPLAEAVTAANAFADGDLTSPMQVEGRDEPALLLHAMERMRGNLSDVVANVRRGSEGVATASAEIAHGNNDLSARTEQQASALEQTAASMEELGATVKQNAESARQANQLAMDASTVAVQGGEVVGQVVETMRGINESSRRISDIIAVIDGIAFQTNILALNAAVEAARAGEQGRGFAVVASEVRSLAGRSAEASKEIKNLISASVERVGKGSALVDQAGQTMTEVVSAIRNVTSIMNEISSASSEQSDGVAQVGEAVVQMDQVTQQNAALVEEMAAAASSLRSQAQELVKVVGVFRIDGTQGIAGHPALMIA</sequence>